<organism evidence="3 4">
    <name type="scientific">Bathycoccus prasinos</name>
    <dbReference type="NCBI Taxonomy" id="41875"/>
    <lineage>
        <taxon>Eukaryota</taxon>
        <taxon>Viridiplantae</taxon>
        <taxon>Chlorophyta</taxon>
        <taxon>Mamiellophyceae</taxon>
        <taxon>Mamiellales</taxon>
        <taxon>Bathycoccaceae</taxon>
        <taxon>Bathycoccus</taxon>
    </lineage>
</organism>
<dbReference type="RefSeq" id="XP_007509697.1">
    <property type="nucleotide sequence ID" value="XM_007509635.1"/>
</dbReference>
<dbReference type="Pfam" id="PF00300">
    <property type="entry name" value="His_Phos_1"/>
    <property type="match status" value="1"/>
</dbReference>
<dbReference type="AlphaFoldDB" id="K8EKQ9"/>
<evidence type="ECO:0000313" key="3">
    <source>
        <dbReference type="EMBL" id="CCO18812.1"/>
    </source>
</evidence>
<sequence>MRVFIVRHAQSENNALLSPNLDNPSRQSDPSLTKKGWTQCANLTKCFTTEANERYKNVNEMWTSPMKRCLLTAKAVEDGLRTGNARVNGEIFEHGGCFEGGRGGGGGGKGGDAKTSANENKTTAAATGRPGMGRDEMKQVFPDVIVPEALKNGWWDTKRGVETVPEAQARAERVAESLWKRARGSGGLKEKVDEVEKEEEAQQAKKRKVDDEPEVGDLVIVSHGMFTDILLKILVGVPKSTGRQMGLFCSQNAGIHAIDLDVATEENICGLVQFNDVRHIPEEARTGGSVFGLDECYVSEGSA</sequence>
<dbReference type="eggNOG" id="ENOG502SB7Z">
    <property type="taxonomic scope" value="Eukaryota"/>
</dbReference>
<keyword evidence="4" id="KW-1185">Reference proteome</keyword>
<feature type="compositionally biased region" description="Polar residues" evidence="2">
    <location>
        <begin position="115"/>
        <end position="125"/>
    </location>
</feature>
<comment type="similarity">
    <text evidence="1">Belongs to the phosphoglycerate mutase family.</text>
</comment>
<evidence type="ECO:0000313" key="4">
    <source>
        <dbReference type="Proteomes" id="UP000198341"/>
    </source>
</evidence>
<gene>
    <name evidence="3" type="ordered locus">Bathy12g02750</name>
</gene>
<dbReference type="SMART" id="SM00855">
    <property type="entry name" value="PGAM"/>
    <property type="match status" value="1"/>
</dbReference>
<name>K8EKQ9_9CHLO</name>
<dbReference type="InterPro" id="IPR029033">
    <property type="entry name" value="His_PPase_superfam"/>
</dbReference>
<proteinExistence type="inferred from homology"/>
<evidence type="ECO:0000256" key="1">
    <source>
        <dbReference type="ARBA" id="ARBA00038362"/>
    </source>
</evidence>
<feature type="compositionally biased region" description="Gly residues" evidence="2">
    <location>
        <begin position="100"/>
        <end position="110"/>
    </location>
</feature>
<dbReference type="GeneID" id="19012372"/>
<dbReference type="OrthoDB" id="496981at2759"/>
<dbReference type="InterPro" id="IPR050275">
    <property type="entry name" value="PGM_Phosphatase"/>
</dbReference>
<dbReference type="EMBL" id="FO082267">
    <property type="protein sequence ID" value="CCO18812.1"/>
    <property type="molecule type" value="Genomic_DNA"/>
</dbReference>
<evidence type="ECO:0008006" key="5">
    <source>
        <dbReference type="Google" id="ProtNLM"/>
    </source>
</evidence>
<dbReference type="CDD" id="cd07040">
    <property type="entry name" value="HP"/>
    <property type="match status" value="1"/>
</dbReference>
<protein>
    <recommendedName>
        <fullName evidence="5">Phosphoglycerate mutase family protein</fullName>
    </recommendedName>
</protein>
<dbReference type="GO" id="GO:0016791">
    <property type="term" value="F:phosphatase activity"/>
    <property type="evidence" value="ECO:0007669"/>
    <property type="project" value="TreeGrafter"/>
</dbReference>
<dbReference type="PANTHER" id="PTHR48100">
    <property type="entry name" value="BROAD-SPECIFICITY PHOSPHATASE YOR283W-RELATED"/>
    <property type="match status" value="1"/>
</dbReference>
<dbReference type="KEGG" id="bpg:Bathy12g02750"/>
<dbReference type="Proteomes" id="UP000198341">
    <property type="component" value="Chromosome 12"/>
</dbReference>
<feature type="compositionally biased region" description="Polar residues" evidence="2">
    <location>
        <begin position="15"/>
        <end position="31"/>
    </location>
</feature>
<feature type="region of interest" description="Disordered" evidence="2">
    <location>
        <begin position="100"/>
        <end position="135"/>
    </location>
</feature>
<dbReference type="Gene3D" id="3.40.50.1240">
    <property type="entry name" value="Phosphoglycerate mutase-like"/>
    <property type="match status" value="1"/>
</dbReference>
<accession>K8EKQ9</accession>
<evidence type="ECO:0000256" key="2">
    <source>
        <dbReference type="SAM" id="MobiDB-lite"/>
    </source>
</evidence>
<dbReference type="GO" id="GO:0005737">
    <property type="term" value="C:cytoplasm"/>
    <property type="evidence" value="ECO:0007669"/>
    <property type="project" value="TreeGrafter"/>
</dbReference>
<dbReference type="InterPro" id="IPR013078">
    <property type="entry name" value="His_Pase_superF_clade-1"/>
</dbReference>
<dbReference type="PANTHER" id="PTHR48100:SF1">
    <property type="entry name" value="HISTIDINE PHOSPHATASE FAMILY PROTEIN-RELATED"/>
    <property type="match status" value="1"/>
</dbReference>
<reference evidence="3 4" key="1">
    <citation type="submission" date="2011-10" db="EMBL/GenBank/DDBJ databases">
        <authorList>
            <person name="Genoscope - CEA"/>
        </authorList>
    </citation>
    <scope>NUCLEOTIDE SEQUENCE [LARGE SCALE GENOMIC DNA]</scope>
    <source>
        <strain evidence="3 4">RCC 1105</strain>
    </source>
</reference>
<dbReference type="SUPFAM" id="SSF53254">
    <property type="entry name" value="Phosphoglycerate mutase-like"/>
    <property type="match status" value="1"/>
</dbReference>
<feature type="region of interest" description="Disordered" evidence="2">
    <location>
        <begin position="186"/>
        <end position="209"/>
    </location>
</feature>
<feature type="region of interest" description="Disordered" evidence="2">
    <location>
        <begin position="15"/>
        <end position="34"/>
    </location>
</feature>